<dbReference type="InterPro" id="IPR042099">
    <property type="entry name" value="ANL_N_sf"/>
</dbReference>
<proteinExistence type="predicted"/>
<dbReference type="NCBIfam" id="NF006754">
    <property type="entry name" value="PRK09274.1"/>
    <property type="match status" value="1"/>
</dbReference>
<evidence type="ECO:0000259" key="1">
    <source>
        <dbReference type="Pfam" id="PF00501"/>
    </source>
</evidence>
<comment type="caution">
    <text evidence="2">The sequence shown here is derived from an EMBL/GenBank/DDBJ whole genome shotgun (WGS) entry which is preliminary data.</text>
</comment>
<dbReference type="PROSITE" id="PS00455">
    <property type="entry name" value="AMP_BINDING"/>
    <property type="match status" value="1"/>
</dbReference>
<accession>A0A934S2E7</accession>
<feature type="domain" description="AMP-dependent synthetase/ligase" evidence="1">
    <location>
        <begin position="36"/>
        <end position="389"/>
    </location>
</feature>
<dbReference type="InterPro" id="IPR000873">
    <property type="entry name" value="AMP-dep_synth/lig_dom"/>
</dbReference>
<dbReference type="Gene3D" id="3.40.50.12780">
    <property type="entry name" value="N-terminal domain of ligase-like"/>
    <property type="match status" value="1"/>
</dbReference>
<dbReference type="Proteomes" id="UP000617628">
    <property type="component" value="Unassembled WGS sequence"/>
</dbReference>
<dbReference type="Pfam" id="PF00501">
    <property type="entry name" value="AMP-binding"/>
    <property type="match status" value="1"/>
</dbReference>
<dbReference type="RefSeq" id="WP_200356397.1">
    <property type="nucleotide sequence ID" value="NZ_JAENIL010000027.1"/>
</dbReference>
<keyword evidence="3" id="KW-1185">Reference proteome</keyword>
<evidence type="ECO:0000313" key="2">
    <source>
        <dbReference type="EMBL" id="MBK1878184.1"/>
    </source>
</evidence>
<dbReference type="PANTHER" id="PTHR43767">
    <property type="entry name" value="LONG-CHAIN-FATTY-ACID--COA LIGASE"/>
    <property type="match status" value="1"/>
</dbReference>
<dbReference type="SUPFAM" id="SSF56801">
    <property type="entry name" value="Acetyl-CoA synthetase-like"/>
    <property type="match status" value="1"/>
</dbReference>
<dbReference type="InterPro" id="IPR020845">
    <property type="entry name" value="AMP-binding_CS"/>
</dbReference>
<sequence length="540" mass="58876">MAIANVSRFLDEKAESQSEVAALMVPRGRTSDGAIDYLRLSFRELAAEQNEWARRFRSQGIGKGSRVLLMVKPGLPLIAICFALFKIGAVPVVIDPGMGLKSFLNCVRRSQPDFLVGISLAIWVSRVFRKSFRSLKGKVKVGGPLGRVAAEFREEAAEETLVDDLAAVLFTSGSTGAPKGVCYEHGMFEAQVEAIRAQYEIQPGEVDLPMLPIFALFNPALGMTTVVPEINPSKPATVDPKKIVQAIEQCGVTNSFGSPALWSKIGVYCDSHDIELPSLKRILMAGAPVPPSMMKQYRRILPNGHVHSPYGATEVLPVSSVSDDEVLEVAAERSARGEGTCVGRLLPKVEAKILPLCEDALGADALANPLPVGEIGEIVVTGPSVTKAYDRLEEATRLSKVIDGDRVWHRIGDLGYFDGDGRLWFCGRKVERVVAESGTFYTDRCEGVVNVHPKIFRSALISYSENGKTVPALVLEPFAGMYPNGHDEEETLLNEVRALATKSEVTQGIEHFFLHKGFPVDVRHNAKIHRLSLAKEFAGK</sequence>
<protein>
    <submittedName>
        <fullName evidence="2">AMP-binding protein</fullName>
    </submittedName>
</protein>
<name>A0A934S2E7_9BACT</name>
<evidence type="ECO:0000313" key="3">
    <source>
        <dbReference type="Proteomes" id="UP000617628"/>
    </source>
</evidence>
<dbReference type="PANTHER" id="PTHR43767:SF1">
    <property type="entry name" value="NONRIBOSOMAL PEPTIDE SYNTHASE PES1 (EUROFUNG)-RELATED"/>
    <property type="match status" value="1"/>
</dbReference>
<reference evidence="2" key="1">
    <citation type="submission" date="2021-01" db="EMBL/GenBank/DDBJ databases">
        <title>Modified the classification status of verrucomicrobia.</title>
        <authorList>
            <person name="Feng X."/>
        </authorList>
    </citation>
    <scope>NUCLEOTIDE SEQUENCE</scope>
    <source>
        <strain evidence="2">KCTC 13126</strain>
    </source>
</reference>
<gene>
    <name evidence="2" type="ORF">JIN87_14995</name>
</gene>
<dbReference type="InterPro" id="IPR050237">
    <property type="entry name" value="ATP-dep_AMP-bd_enzyme"/>
</dbReference>
<organism evidence="2 3">
    <name type="scientific">Pelagicoccus mobilis</name>
    <dbReference type="NCBI Taxonomy" id="415221"/>
    <lineage>
        <taxon>Bacteria</taxon>
        <taxon>Pseudomonadati</taxon>
        <taxon>Verrucomicrobiota</taxon>
        <taxon>Opitutia</taxon>
        <taxon>Puniceicoccales</taxon>
        <taxon>Pelagicoccaceae</taxon>
        <taxon>Pelagicoccus</taxon>
    </lineage>
</organism>
<dbReference type="EMBL" id="JAENIL010000027">
    <property type="protein sequence ID" value="MBK1878184.1"/>
    <property type="molecule type" value="Genomic_DNA"/>
</dbReference>
<dbReference type="AlphaFoldDB" id="A0A934S2E7"/>